<gene>
    <name evidence="1" type="ORF">SAMN05444370_102111</name>
</gene>
<dbReference type="OrthoDB" id="1523296at2"/>
<dbReference type="AlphaFoldDB" id="A0A1H3WSQ4"/>
<dbReference type="PANTHER" id="PTHR35564:SF4">
    <property type="entry name" value="CYTOPLASMIC PROTEIN"/>
    <property type="match status" value="1"/>
</dbReference>
<protein>
    <submittedName>
        <fullName evidence="1">Type VI secretion system protein ImpH</fullName>
    </submittedName>
</protein>
<proteinExistence type="predicted"/>
<sequence>MAGAKRRSPSGVIERLRAEPQAFQLLQAARLLEAAGEGPVRFSGAVDEAFEPSDLKSLRREAEGGQVIETGALTFFGPHGPLPQPLADAVAAQVRAGDEGARAFFDIFVNRLVRLMLDALRLERPADWPGPEESPDAQALRALCGRLSPGSASAVDRTLMAAAGLIHQQPQSLHAAERAISAHFAAPVRARAFVGGWAPLRAADRTRLSAVRGARLGRGATLGGAAWIEDAGFRLDIGPMGAPMLNDLLPGGRGAGALGALVDATLPREADATCRLIVRADAAPRAVLGAVGGARLGWTSWVATRRLEADGAVDVRLRRMRDAR</sequence>
<dbReference type="STRING" id="89524.SAMN05444370_102111"/>
<accession>A0A1H3WSQ4</accession>
<dbReference type="Proteomes" id="UP000198703">
    <property type="component" value="Unassembled WGS sequence"/>
</dbReference>
<evidence type="ECO:0000313" key="1">
    <source>
        <dbReference type="EMBL" id="SDZ90173.1"/>
    </source>
</evidence>
<organism evidence="1 2">
    <name type="scientific">Rubrimonas cliftonensis</name>
    <dbReference type="NCBI Taxonomy" id="89524"/>
    <lineage>
        <taxon>Bacteria</taxon>
        <taxon>Pseudomonadati</taxon>
        <taxon>Pseudomonadota</taxon>
        <taxon>Alphaproteobacteria</taxon>
        <taxon>Rhodobacterales</taxon>
        <taxon>Paracoccaceae</taxon>
        <taxon>Rubrimonas</taxon>
    </lineage>
</organism>
<dbReference type="Pfam" id="PF06996">
    <property type="entry name" value="T6SS_TssG"/>
    <property type="match status" value="1"/>
</dbReference>
<dbReference type="NCBIfam" id="TIGR03347">
    <property type="entry name" value="VI_chp_1"/>
    <property type="match status" value="1"/>
</dbReference>
<dbReference type="PANTHER" id="PTHR35564">
    <property type="match status" value="1"/>
</dbReference>
<name>A0A1H3WSQ4_9RHOB</name>
<reference evidence="1 2" key="1">
    <citation type="submission" date="2016-10" db="EMBL/GenBank/DDBJ databases">
        <authorList>
            <person name="de Groot N.N."/>
        </authorList>
    </citation>
    <scope>NUCLEOTIDE SEQUENCE [LARGE SCALE GENOMIC DNA]</scope>
    <source>
        <strain evidence="1 2">DSM 15345</strain>
    </source>
</reference>
<keyword evidence="2" id="KW-1185">Reference proteome</keyword>
<dbReference type="EMBL" id="FNQM01000002">
    <property type="protein sequence ID" value="SDZ90173.1"/>
    <property type="molecule type" value="Genomic_DNA"/>
</dbReference>
<evidence type="ECO:0000313" key="2">
    <source>
        <dbReference type="Proteomes" id="UP000198703"/>
    </source>
</evidence>
<dbReference type="InterPro" id="IPR010732">
    <property type="entry name" value="T6SS_TssG-like"/>
</dbReference>